<evidence type="ECO:0000259" key="7">
    <source>
        <dbReference type="Pfam" id="PF10035"/>
    </source>
</evidence>
<dbReference type="InterPro" id="IPR051461">
    <property type="entry name" value="UPF0750_membrane"/>
</dbReference>
<evidence type="ECO:0000313" key="9">
    <source>
        <dbReference type="Proteomes" id="UP001280897"/>
    </source>
</evidence>
<dbReference type="InterPro" id="IPR015867">
    <property type="entry name" value="N-reg_PII/ATP_PRibTrfase_C"/>
</dbReference>
<dbReference type="RefSeq" id="WP_008841059.1">
    <property type="nucleotide sequence ID" value="NZ_CAKMBA010000001.1"/>
</dbReference>
<dbReference type="PANTHER" id="PTHR33545:SF10">
    <property type="entry name" value="UPF0750 MEMBRANE PROTEIN YPJC"/>
    <property type="match status" value="1"/>
</dbReference>
<feature type="domain" description="DUF2179" evidence="7">
    <location>
        <begin position="223"/>
        <end position="277"/>
    </location>
</feature>
<dbReference type="Pfam" id="PF10035">
    <property type="entry name" value="DUF2179"/>
    <property type="match status" value="1"/>
</dbReference>
<dbReference type="PIRSF" id="PIRSF006483">
    <property type="entry name" value="Membrane_protein_YitT"/>
    <property type="match status" value="1"/>
</dbReference>
<dbReference type="KEGG" id="paci:A4V11_02190"/>
<dbReference type="InterPro" id="IPR019264">
    <property type="entry name" value="DUF2179"/>
</dbReference>
<accession>A0AAP3U2S1</accession>
<dbReference type="EMBL" id="JAWJAV010000001">
    <property type="protein sequence ID" value="MDV2620499.1"/>
    <property type="molecule type" value="Genomic_DNA"/>
</dbReference>
<evidence type="ECO:0000256" key="2">
    <source>
        <dbReference type="ARBA" id="ARBA00022475"/>
    </source>
</evidence>
<dbReference type="Proteomes" id="UP001280897">
    <property type="component" value="Unassembled WGS sequence"/>
</dbReference>
<evidence type="ECO:0000256" key="4">
    <source>
        <dbReference type="ARBA" id="ARBA00022989"/>
    </source>
</evidence>
<name>A0AAP3U2S1_PEDAC</name>
<gene>
    <name evidence="8" type="ORF">R0G89_01950</name>
</gene>
<protein>
    <submittedName>
        <fullName evidence="8">YitT family protein</fullName>
    </submittedName>
</protein>
<keyword evidence="2" id="KW-1003">Cell membrane</keyword>
<keyword evidence="3 6" id="KW-0812">Transmembrane</keyword>
<dbReference type="Pfam" id="PF02588">
    <property type="entry name" value="YitT_membrane"/>
    <property type="match status" value="1"/>
</dbReference>
<evidence type="ECO:0000313" key="8">
    <source>
        <dbReference type="EMBL" id="MDV2620499.1"/>
    </source>
</evidence>
<dbReference type="AlphaFoldDB" id="A0AAP3U2S1"/>
<dbReference type="Gene3D" id="3.30.70.120">
    <property type="match status" value="1"/>
</dbReference>
<reference evidence="8" key="1">
    <citation type="journal article" date="2023" name="PeerJ">
        <title>Selection and evaluation of lactic acid bacteria from chicken feces in Thailand as potential probiotics.</title>
        <authorList>
            <person name="Khurajog B."/>
            <person name="Disastra Y."/>
            <person name="Lawwyne L.D."/>
            <person name="Sirichokchatchawan W."/>
            <person name="Niyomtham W."/>
            <person name="Yindee J."/>
            <person name="Hampson D.J."/>
            <person name="Prapasarakul N."/>
        </authorList>
    </citation>
    <scope>NUCLEOTIDE SEQUENCE</scope>
    <source>
        <strain evidence="8">BF9</strain>
    </source>
</reference>
<proteinExistence type="predicted"/>
<feature type="transmembrane region" description="Helical" evidence="6">
    <location>
        <begin position="12"/>
        <end position="33"/>
    </location>
</feature>
<evidence type="ECO:0000256" key="3">
    <source>
        <dbReference type="ARBA" id="ARBA00022692"/>
    </source>
</evidence>
<reference evidence="8" key="2">
    <citation type="submission" date="2023-10" db="EMBL/GenBank/DDBJ databases">
        <authorList>
            <person name="Khurajog B."/>
        </authorList>
    </citation>
    <scope>NUCLEOTIDE SEQUENCE</scope>
    <source>
        <strain evidence="8">BF9</strain>
    </source>
</reference>
<feature type="transmembrane region" description="Helical" evidence="6">
    <location>
        <begin position="78"/>
        <end position="97"/>
    </location>
</feature>
<evidence type="ECO:0000256" key="5">
    <source>
        <dbReference type="ARBA" id="ARBA00023136"/>
    </source>
</evidence>
<keyword evidence="5 6" id="KW-0472">Membrane</keyword>
<organism evidence="8 9">
    <name type="scientific">Pediococcus acidilactici</name>
    <dbReference type="NCBI Taxonomy" id="1254"/>
    <lineage>
        <taxon>Bacteria</taxon>
        <taxon>Bacillati</taxon>
        <taxon>Bacillota</taxon>
        <taxon>Bacilli</taxon>
        <taxon>Lactobacillales</taxon>
        <taxon>Lactobacillaceae</taxon>
        <taxon>Pediococcus</taxon>
        <taxon>Pediococcus acidilactici group</taxon>
    </lineage>
</organism>
<dbReference type="GeneID" id="57365994"/>
<comment type="caution">
    <text evidence="8">The sequence shown here is derived from an EMBL/GenBank/DDBJ whole genome shotgun (WGS) entry which is preliminary data.</text>
</comment>
<dbReference type="GO" id="GO:0005886">
    <property type="term" value="C:plasma membrane"/>
    <property type="evidence" value="ECO:0007669"/>
    <property type="project" value="UniProtKB-SubCell"/>
</dbReference>
<feature type="transmembrane region" description="Helical" evidence="6">
    <location>
        <begin position="149"/>
        <end position="171"/>
    </location>
</feature>
<dbReference type="InterPro" id="IPR003740">
    <property type="entry name" value="YitT"/>
</dbReference>
<dbReference type="CDD" id="cd16380">
    <property type="entry name" value="YitT_C"/>
    <property type="match status" value="1"/>
</dbReference>
<evidence type="ECO:0000256" key="6">
    <source>
        <dbReference type="SAM" id="Phobius"/>
    </source>
</evidence>
<evidence type="ECO:0000256" key="1">
    <source>
        <dbReference type="ARBA" id="ARBA00004651"/>
    </source>
</evidence>
<feature type="transmembrane region" description="Helical" evidence="6">
    <location>
        <begin position="45"/>
        <end position="71"/>
    </location>
</feature>
<comment type="subcellular location">
    <subcellularLocation>
        <location evidence="1">Cell membrane</location>
        <topology evidence="1">Multi-pass membrane protein</topology>
    </subcellularLocation>
</comment>
<sequence>MQKDESIRLLDFVMITLGCCLYGLGLAVVNIPNHLAEGGITGVTLILRALFGIDPALSTLLINVPLILIGYRFLGKRSLIYTIFGTLALSFWLYFWQRIPISLDIHHDMFIAGILAGIAGGFGSGVVYRFGGTTGGTDVVARILEKRRGIAMGHTLFALDAVVLTISLCYIDVLHMMYTLLAAYVFSRLVSLTQVGAYAGHGLIIISDQNEEIAEALMDELGRGASYIKMTGAYSNNEHQMVYCVIGPNELNLAKRIIERVDPRAFTSVIDVHEAIGEGFTYDSDKQPE</sequence>
<dbReference type="PANTHER" id="PTHR33545">
    <property type="entry name" value="UPF0750 MEMBRANE PROTEIN YITT-RELATED"/>
    <property type="match status" value="1"/>
</dbReference>
<feature type="transmembrane region" description="Helical" evidence="6">
    <location>
        <begin position="109"/>
        <end position="128"/>
    </location>
</feature>
<keyword evidence="4 6" id="KW-1133">Transmembrane helix</keyword>